<dbReference type="Proteomes" id="UP001314796">
    <property type="component" value="Unassembled WGS sequence"/>
</dbReference>
<accession>A0ABS2NN11</accession>
<organism evidence="2 3">
    <name type="scientific">Alkaliphilus hydrothermalis</name>
    <dbReference type="NCBI Taxonomy" id="1482730"/>
    <lineage>
        <taxon>Bacteria</taxon>
        <taxon>Bacillati</taxon>
        <taxon>Bacillota</taxon>
        <taxon>Clostridia</taxon>
        <taxon>Peptostreptococcales</taxon>
        <taxon>Natronincolaceae</taxon>
        <taxon>Alkaliphilus</taxon>
    </lineage>
</organism>
<sequence>MTKKLTALLMVVMMLLTLVGCGDETTEEAIGGPDIRGVIIAVEKNQAGGVGRIFVKGELEEGTSYDQAYISIVQDTNIVGEEQQGLSVDDLWVGKTVEVWFEGDVAESYPVQAKGKRVKVLNQT</sequence>
<keyword evidence="1" id="KW-0732">Signal</keyword>
<feature type="chain" id="PRO_5047014979" description="DUF3221 domain-containing protein" evidence="1">
    <location>
        <begin position="23"/>
        <end position="124"/>
    </location>
</feature>
<keyword evidence="3" id="KW-1185">Reference proteome</keyword>
<reference evidence="2 3" key="1">
    <citation type="submission" date="2021-01" db="EMBL/GenBank/DDBJ databases">
        <title>Genomic Encyclopedia of Type Strains, Phase IV (KMG-IV): sequencing the most valuable type-strain genomes for metagenomic binning, comparative biology and taxonomic classification.</title>
        <authorList>
            <person name="Goeker M."/>
        </authorList>
    </citation>
    <scope>NUCLEOTIDE SEQUENCE [LARGE SCALE GENOMIC DNA]</scope>
    <source>
        <strain evidence="2 3">DSM 25890</strain>
    </source>
</reference>
<dbReference type="Pfam" id="PF11518">
    <property type="entry name" value="DUF3221"/>
    <property type="match status" value="1"/>
</dbReference>
<evidence type="ECO:0008006" key="4">
    <source>
        <dbReference type="Google" id="ProtNLM"/>
    </source>
</evidence>
<evidence type="ECO:0000313" key="3">
    <source>
        <dbReference type="Proteomes" id="UP001314796"/>
    </source>
</evidence>
<dbReference type="InterPro" id="IPR021598">
    <property type="entry name" value="DUF3221"/>
</dbReference>
<proteinExistence type="predicted"/>
<name>A0ABS2NN11_9FIRM</name>
<feature type="signal peptide" evidence="1">
    <location>
        <begin position="1"/>
        <end position="22"/>
    </location>
</feature>
<evidence type="ECO:0000313" key="2">
    <source>
        <dbReference type="EMBL" id="MBM7614306.1"/>
    </source>
</evidence>
<dbReference type="EMBL" id="JAFBEE010000003">
    <property type="protein sequence ID" value="MBM7614306.1"/>
    <property type="molecule type" value="Genomic_DNA"/>
</dbReference>
<gene>
    <name evidence="2" type="ORF">JOC73_000817</name>
</gene>
<protein>
    <recommendedName>
        <fullName evidence="4">DUF3221 domain-containing protein</fullName>
    </recommendedName>
</protein>
<dbReference type="RefSeq" id="WP_204400580.1">
    <property type="nucleotide sequence ID" value="NZ_JAFBEE010000003.1"/>
</dbReference>
<comment type="caution">
    <text evidence="2">The sequence shown here is derived from an EMBL/GenBank/DDBJ whole genome shotgun (WGS) entry which is preliminary data.</text>
</comment>
<evidence type="ECO:0000256" key="1">
    <source>
        <dbReference type="SAM" id="SignalP"/>
    </source>
</evidence>
<dbReference type="PROSITE" id="PS51257">
    <property type="entry name" value="PROKAR_LIPOPROTEIN"/>
    <property type="match status" value="1"/>
</dbReference>